<protein>
    <submittedName>
        <fullName evidence="2">Phage head morphogenesis domain</fullName>
    </submittedName>
</protein>
<dbReference type="NCBIfam" id="TIGR01641">
    <property type="entry name" value="phageSPP1_gp7"/>
    <property type="match status" value="1"/>
</dbReference>
<dbReference type="InterPro" id="IPR006528">
    <property type="entry name" value="Phage_head_morphogenesis_dom"/>
</dbReference>
<sequence length="281" mass="31347">MPKKTRGKVRVVRQAYPVRISASYKAFLVALQRAQNKRMATLLASKTAVLEAFAGITLRLDAEAWETELERIIAEMQLSESVTASVFARAKADGEKVLRHVSNQLVQVTENRAVPVVLGAQAVPSNASIINSWAAENVRLIKRVNDDQRARIASIISNTFRKGGRISAAKEELKATFGMGTKRADLIAQNEIGNLYANLEKAEQQRLGVDYYQWDTRMDERVRPSHKAMQGKFCRWDDPTVYKDSLDDANWKNRADIGGVIAHPSEAIRCRCHAGAVLQLD</sequence>
<dbReference type="EMBL" id="LR798317">
    <property type="protein sequence ID" value="CAB5223315.1"/>
    <property type="molecule type" value="Genomic_DNA"/>
</dbReference>
<evidence type="ECO:0000313" key="2">
    <source>
        <dbReference type="EMBL" id="CAB5223315.1"/>
    </source>
</evidence>
<gene>
    <name evidence="2" type="ORF">UFOVP380_34</name>
</gene>
<feature type="domain" description="Phage head morphogenesis" evidence="1">
    <location>
        <begin position="154"/>
        <end position="273"/>
    </location>
</feature>
<evidence type="ECO:0000259" key="1">
    <source>
        <dbReference type="Pfam" id="PF04233"/>
    </source>
</evidence>
<organism evidence="2">
    <name type="scientific">uncultured Caudovirales phage</name>
    <dbReference type="NCBI Taxonomy" id="2100421"/>
    <lineage>
        <taxon>Viruses</taxon>
        <taxon>Duplodnaviria</taxon>
        <taxon>Heunggongvirae</taxon>
        <taxon>Uroviricota</taxon>
        <taxon>Caudoviricetes</taxon>
        <taxon>Peduoviridae</taxon>
        <taxon>Maltschvirus</taxon>
        <taxon>Maltschvirus maltsch</taxon>
    </lineage>
</organism>
<dbReference type="Pfam" id="PF04233">
    <property type="entry name" value="Phage_Mu_F"/>
    <property type="match status" value="1"/>
</dbReference>
<reference evidence="2" key="1">
    <citation type="submission" date="2020-05" db="EMBL/GenBank/DDBJ databases">
        <authorList>
            <person name="Chiriac C."/>
            <person name="Salcher M."/>
            <person name="Ghai R."/>
            <person name="Kavagutti S V."/>
        </authorList>
    </citation>
    <scope>NUCLEOTIDE SEQUENCE</scope>
</reference>
<proteinExistence type="predicted"/>
<name>A0A6J7X2H0_9CAUD</name>
<accession>A0A6J7X2H0</accession>